<evidence type="ECO:0000313" key="2">
    <source>
        <dbReference type="EMBL" id="EJT75950.1"/>
    </source>
</evidence>
<dbReference type="EnsemblFungi" id="EJT75950">
    <property type="protein sequence ID" value="EJT75950"/>
    <property type="gene ID" value="GGTG_05875"/>
</dbReference>
<organism evidence="2">
    <name type="scientific">Gaeumannomyces tritici (strain R3-111a-1)</name>
    <name type="common">Wheat and barley take-all root rot fungus</name>
    <name type="synonym">Gaeumannomyces graminis var. tritici</name>
    <dbReference type="NCBI Taxonomy" id="644352"/>
    <lineage>
        <taxon>Eukaryota</taxon>
        <taxon>Fungi</taxon>
        <taxon>Dikarya</taxon>
        <taxon>Ascomycota</taxon>
        <taxon>Pezizomycotina</taxon>
        <taxon>Sordariomycetes</taxon>
        <taxon>Sordariomycetidae</taxon>
        <taxon>Magnaporthales</taxon>
        <taxon>Magnaporthaceae</taxon>
        <taxon>Gaeumannomyces</taxon>
    </lineage>
</organism>
<dbReference type="VEuPathDB" id="FungiDB:GGTG_05875"/>
<keyword evidence="4" id="KW-1185">Reference proteome</keyword>
<accession>J3NX68</accession>
<feature type="region of interest" description="Disordered" evidence="1">
    <location>
        <begin position="1"/>
        <end position="28"/>
    </location>
</feature>
<gene>
    <name evidence="3" type="primary">20346333</name>
    <name evidence="2" type="ORF">GGTG_05875</name>
</gene>
<reference evidence="4" key="1">
    <citation type="submission" date="2010-07" db="EMBL/GenBank/DDBJ databases">
        <title>The genome sequence of Gaeumannomyces graminis var. tritici strain R3-111a-1.</title>
        <authorList>
            <consortium name="The Broad Institute Genome Sequencing Platform"/>
            <person name="Ma L.-J."/>
            <person name="Dead R."/>
            <person name="Young S."/>
            <person name="Zeng Q."/>
            <person name="Koehrsen M."/>
            <person name="Alvarado L."/>
            <person name="Berlin A."/>
            <person name="Chapman S.B."/>
            <person name="Chen Z."/>
            <person name="Freedman E."/>
            <person name="Gellesch M."/>
            <person name="Goldberg J."/>
            <person name="Griggs A."/>
            <person name="Gujja S."/>
            <person name="Heilman E.R."/>
            <person name="Heiman D."/>
            <person name="Hepburn T."/>
            <person name="Howarth C."/>
            <person name="Jen D."/>
            <person name="Larson L."/>
            <person name="Mehta T."/>
            <person name="Neiman D."/>
            <person name="Pearson M."/>
            <person name="Roberts A."/>
            <person name="Saif S."/>
            <person name="Shea T."/>
            <person name="Shenoy N."/>
            <person name="Sisk P."/>
            <person name="Stolte C."/>
            <person name="Sykes S."/>
            <person name="Walk T."/>
            <person name="White J."/>
            <person name="Yandava C."/>
            <person name="Haas B."/>
            <person name="Nusbaum C."/>
            <person name="Birren B."/>
        </authorList>
    </citation>
    <scope>NUCLEOTIDE SEQUENCE [LARGE SCALE GENOMIC DNA]</scope>
    <source>
        <strain evidence="4">R3-111a-1</strain>
    </source>
</reference>
<evidence type="ECO:0000313" key="4">
    <source>
        <dbReference type="Proteomes" id="UP000006039"/>
    </source>
</evidence>
<protein>
    <submittedName>
        <fullName evidence="2 3">Uncharacterized protein</fullName>
    </submittedName>
</protein>
<reference evidence="3" key="5">
    <citation type="submission" date="2018-04" db="UniProtKB">
        <authorList>
            <consortium name="EnsemblFungi"/>
        </authorList>
    </citation>
    <scope>IDENTIFICATION</scope>
    <source>
        <strain evidence="3">R3-111a-1</strain>
    </source>
</reference>
<reference evidence="3" key="4">
    <citation type="journal article" date="2015" name="G3 (Bethesda)">
        <title>Genome sequences of three phytopathogenic species of the Magnaporthaceae family of fungi.</title>
        <authorList>
            <person name="Okagaki L.H."/>
            <person name="Nunes C.C."/>
            <person name="Sailsbery J."/>
            <person name="Clay B."/>
            <person name="Brown D."/>
            <person name="John T."/>
            <person name="Oh Y."/>
            <person name="Young N."/>
            <person name="Fitzgerald M."/>
            <person name="Haas B.J."/>
            <person name="Zeng Q."/>
            <person name="Young S."/>
            <person name="Adiconis X."/>
            <person name="Fan L."/>
            <person name="Levin J.Z."/>
            <person name="Mitchell T.K."/>
            <person name="Okubara P.A."/>
            <person name="Farman M.L."/>
            <person name="Kohn L.M."/>
            <person name="Birren B."/>
            <person name="Ma L.-J."/>
            <person name="Dean R.A."/>
        </authorList>
    </citation>
    <scope>NUCLEOTIDE SEQUENCE</scope>
    <source>
        <strain evidence="3">R3-111a-1</strain>
    </source>
</reference>
<proteinExistence type="predicted"/>
<evidence type="ECO:0000313" key="3">
    <source>
        <dbReference type="EnsemblFungi" id="EJT75950"/>
    </source>
</evidence>
<evidence type="ECO:0000256" key="1">
    <source>
        <dbReference type="SAM" id="MobiDB-lite"/>
    </source>
</evidence>
<dbReference type="GeneID" id="20346333"/>
<dbReference type="RefSeq" id="XP_009221950.1">
    <property type="nucleotide sequence ID" value="XM_009223686.1"/>
</dbReference>
<dbReference type="AlphaFoldDB" id="J3NX68"/>
<reference evidence="2" key="2">
    <citation type="submission" date="2010-07" db="EMBL/GenBank/DDBJ databases">
        <authorList>
            <consortium name="The Broad Institute Genome Sequencing Platform"/>
            <consortium name="Broad Institute Genome Sequencing Center for Infectious Disease"/>
            <person name="Ma L.-J."/>
            <person name="Dead R."/>
            <person name="Young S."/>
            <person name="Zeng Q."/>
            <person name="Koehrsen M."/>
            <person name="Alvarado L."/>
            <person name="Berlin A."/>
            <person name="Chapman S.B."/>
            <person name="Chen Z."/>
            <person name="Freedman E."/>
            <person name="Gellesch M."/>
            <person name="Goldberg J."/>
            <person name="Griggs A."/>
            <person name="Gujja S."/>
            <person name="Heilman E.R."/>
            <person name="Heiman D."/>
            <person name="Hepburn T."/>
            <person name="Howarth C."/>
            <person name="Jen D."/>
            <person name="Larson L."/>
            <person name="Mehta T."/>
            <person name="Neiman D."/>
            <person name="Pearson M."/>
            <person name="Roberts A."/>
            <person name="Saif S."/>
            <person name="Shea T."/>
            <person name="Shenoy N."/>
            <person name="Sisk P."/>
            <person name="Stolte C."/>
            <person name="Sykes S."/>
            <person name="Walk T."/>
            <person name="White J."/>
            <person name="Yandava C."/>
            <person name="Haas B."/>
            <person name="Nusbaum C."/>
            <person name="Birren B."/>
        </authorList>
    </citation>
    <scope>NUCLEOTIDE SEQUENCE</scope>
    <source>
        <strain evidence="2">R3-111a-1</strain>
    </source>
</reference>
<name>J3NX68_GAET3</name>
<dbReference type="EMBL" id="GL385397">
    <property type="protein sequence ID" value="EJT75950.1"/>
    <property type="molecule type" value="Genomic_DNA"/>
</dbReference>
<sequence>MVAAASKTRSSRTADPSPGTRGHVGGVAGVAHQAGLQRAAAAAATAVQLSGAGPTERLAVVVGTLRLRVEGCRAGGLCIVAAEGGEGANLDCGRSLSATAGHNMPGALEAGTA</sequence>
<dbReference type="Proteomes" id="UP000006039">
    <property type="component" value="Unassembled WGS sequence"/>
</dbReference>
<dbReference type="HOGENOM" id="CLU_2133676_0_0_1"/>
<reference evidence="2" key="3">
    <citation type="submission" date="2010-09" db="EMBL/GenBank/DDBJ databases">
        <title>Annotation of Gaeumannomyces graminis var. tritici R3-111a-1.</title>
        <authorList>
            <consortium name="The Broad Institute Genome Sequencing Platform"/>
            <person name="Ma L.-J."/>
            <person name="Dead R."/>
            <person name="Young S.K."/>
            <person name="Zeng Q."/>
            <person name="Gargeya S."/>
            <person name="Fitzgerald M."/>
            <person name="Haas B."/>
            <person name="Abouelleil A."/>
            <person name="Alvarado L."/>
            <person name="Arachchi H.M."/>
            <person name="Berlin A."/>
            <person name="Brown A."/>
            <person name="Chapman S.B."/>
            <person name="Chen Z."/>
            <person name="Dunbar C."/>
            <person name="Freedman E."/>
            <person name="Gearin G."/>
            <person name="Gellesch M."/>
            <person name="Goldberg J."/>
            <person name="Griggs A."/>
            <person name="Gujja S."/>
            <person name="Heiman D."/>
            <person name="Howarth C."/>
            <person name="Larson L."/>
            <person name="Lui A."/>
            <person name="MacDonald P.J.P."/>
            <person name="Mehta T."/>
            <person name="Montmayeur A."/>
            <person name="Murphy C."/>
            <person name="Neiman D."/>
            <person name="Pearson M."/>
            <person name="Priest M."/>
            <person name="Roberts A."/>
            <person name="Saif S."/>
            <person name="Shea T."/>
            <person name="Shenoy N."/>
            <person name="Sisk P."/>
            <person name="Stolte C."/>
            <person name="Sykes S."/>
            <person name="Yandava C."/>
            <person name="Wortman J."/>
            <person name="Nusbaum C."/>
            <person name="Birren B."/>
        </authorList>
    </citation>
    <scope>NUCLEOTIDE SEQUENCE</scope>
    <source>
        <strain evidence="2">R3-111a-1</strain>
    </source>
</reference>
<feature type="compositionally biased region" description="Low complexity" evidence="1">
    <location>
        <begin position="1"/>
        <end position="14"/>
    </location>
</feature>